<proteinExistence type="inferred from homology"/>
<keyword evidence="10" id="KW-1185">Reference proteome</keyword>
<dbReference type="Gene3D" id="3.40.30.10">
    <property type="entry name" value="Glutaredoxin"/>
    <property type="match status" value="1"/>
</dbReference>
<dbReference type="PANTHER" id="PTHR10293">
    <property type="entry name" value="GLUTAREDOXIN FAMILY MEMBER"/>
    <property type="match status" value="1"/>
</dbReference>
<dbReference type="InterPro" id="IPR036249">
    <property type="entry name" value="Thioredoxin-like_sf"/>
</dbReference>
<evidence type="ECO:0000256" key="4">
    <source>
        <dbReference type="ARBA" id="ARBA00023004"/>
    </source>
</evidence>
<dbReference type="InterPro" id="IPR014434">
    <property type="entry name" value="Monothiol_GRX"/>
</dbReference>
<name>A0ABS7FDM8_9NEIS</name>
<keyword evidence="3" id="KW-0479">Metal-binding</keyword>
<gene>
    <name evidence="9" type="primary">grxD</name>
    <name evidence="9" type="ORF">KIF53_11140</name>
</gene>
<organism evidence="9 10">
    <name type="scientific">Chromobacterium subtsugae</name>
    <dbReference type="NCBI Taxonomy" id="251747"/>
    <lineage>
        <taxon>Bacteria</taxon>
        <taxon>Pseudomonadati</taxon>
        <taxon>Pseudomonadota</taxon>
        <taxon>Betaproteobacteria</taxon>
        <taxon>Neisseriales</taxon>
        <taxon>Chromobacteriaceae</taxon>
        <taxon>Chromobacterium</taxon>
    </lineage>
</organism>
<evidence type="ECO:0000313" key="9">
    <source>
        <dbReference type="EMBL" id="MBW8288183.1"/>
    </source>
</evidence>
<dbReference type="NCBIfam" id="TIGR00365">
    <property type="entry name" value="Grx4 family monothiol glutaredoxin"/>
    <property type="match status" value="1"/>
</dbReference>
<evidence type="ECO:0000259" key="8">
    <source>
        <dbReference type="Pfam" id="PF00462"/>
    </source>
</evidence>
<dbReference type="PROSITE" id="PS51354">
    <property type="entry name" value="GLUTAREDOXIN_2"/>
    <property type="match status" value="1"/>
</dbReference>
<evidence type="ECO:0000256" key="5">
    <source>
        <dbReference type="ARBA" id="ARBA00023014"/>
    </source>
</evidence>
<keyword evidence="5" id="KW-0411">Iron-sulfur</keyword>
<dbReference type="Pfam" id="PF00462">
    <property type="entry name" value="Glutaredoxin"/>
    <property type="match status" value="1"/>
</dbReference>
<dbReference type="PIRSF" id="PIRSF005894">
    <property type="entry name" value="Monothiol_GRX"/>
    <property type="match status" value="1"/>
</dbReference>
<dbReference type="SUPFAM" id="SSF52833">
    <property type="entry name" value="Thioredoxin-like"/>
    <property type="match status" value="1"/>
</dbReference>
<keyword evidence="2" id="KW-0001">2Fe-2S</keyword>
<dbReference type="PANTHER" id="PTHR10293:SF72">
    <property type="entry name" value="MONOTHIOL GLUTAREDOXIN-S14, CHLOROPLASTIC"/>
    <property type="match status" value="1"/>
</dbReference>
<protein>
    <recommendedName>
        <fullName evidence="7">Glutaredoxin</fullName>
    </recommendedName>
</protein>
<dbReference type="Proteomes" id="UP000711178">
    <property type="component" value="Unassembled WGS sequence"/>
</dbReference>
<evidence type="ECO:0000256" key="1">
    <source>
        <dbReference type="ARBA" id="ARBA00009630"/>
    </source>
</evidence>
<dbReference type="CDD" id="cd03028">
    <property type="entry name" value="GRX_PICOT_like"/>
    <property type="match status" value="1"/>
</dbReference>
<sequence length="103" mass="11567">MSIQQDIQQTVAANTVVLFMKGSAQFPQCGFSSRAVQILKACGVEDFLTVDVLRDPDIRQGIKDFSNWPTIPQLYVKGEFVGGSDIMYEMFQNGELQEMLKDL</sequence>
<keyword evidence="6" id="KW-0676">Redox-active center</keyword>
<dbReference type="RefSeq" id="WP_043576435.1">
    <property type="nucleotide sequence ID" value="NZ_CP142381.1"/>
</dbReference>
<evidence type="ECO:0000256" key="6">
    <source>
        <dbReference type="ARBA" id="ARBA00023284"/>
    </source>
</evidence>
<comment type="similarity">
    <text evidence="1 7">Belongs to the glutaredoxin family. Monothiol subfamily.</text>
</comment>
<reference evidence="9 10" key="1">
    <citation type="submission" date="2021-05" db="EMBL/GenBank/DDBJ databases">
        <title>Draft Whole Genome Sequencing Of Biosensor Chromobacterium violaceum Strain CV026 Reveals A Regulatory RNA In Chromobacterium violaceum Phenotype Regulatory Network.</title>
        <authorList>
            <person name="Hong K.W."/>
            <person name="Chan K.G."/>
            <person name="Chang C.-Y."/>
        </authorList>
    </citation>
    <scope>NUCLEOTIDE SEQUENCE [LARGE SCALE GENOMIC DNA]</scope>
    <source>
        <strain evidence="9 10">ATCC 31532</strain>
    </source>
</reference>
<comment type="caution">
    <text evidence="9">The sequence shown here is derived from an EMBL/GenBank/DDBJ whole genome shotgun (WGS) entry which is preliminary data.</text>
</comment>
<dbReference type="InterPro" id="IPR004480">
    <property type="entry name" value="Monothiol_GRX-rel"/>
</dbReference>
<evidence type="ECO:0000313" key="10">
    <source>
        <dbReference type="Proteomes" id="UP000711178"/>
    </source>
</evidence>
<dbReference type="EMBL" id="JAHDTB010000008">
    <property type="protein sequence ID" value="MBW8288183.1"/>
    <property type="molecule type" value="Genomic_DNA"/>
</dbReference>
<dbReference type="GeneID" id="89684726"/>
<evidence type="ECO:0000256" key="3">
    <source>
        <dbReference type="ARBA" id="ARBA00022723"/>
    </source>
</evidence>
<dbReference type="InterPro" id="IPR002109">
    <property type="entry name" value="Glutaredoxin"/>
</dbReference>
<evidence type="ECO:0000256" key="7">
    <source>
        <dbReference type="PIRNR" id="PIRNR005894"/>
    </source>
</evidence>
<accession>A0ABS7FDM8</accession>
<dbReference type="InterPro" id="IPR033658">
    <property type="entry name" value="GRX_PICOT-like"/>
</dbReference>
<evidence type="ECO:0000256" key="2">
    <source>
        <dbReference type="ARBA" id="ARBA00022714"/>
    </source>
</evidence>
<keyword evidence="4" id="KW-0408">Iron</keyword>
<feature type="domain" description="Glutaredoxin" evidence="8">
    <location>
        <begin position="16"/>
        <end position="81"/>
    </location>
</feature>